<proteinExistence type="inferred from homology"/>
<dbReference type="HOGENOM" id="CLU_066245_0_0_4"/>
<gene>
    <name evidence="6" type="primary">fthC</name>
    <name evidence="6" type="ORF">HMPREF9370_0068</name>
</gene>
<keyword evidence="2 4" id="KW-0547">Nucleotide-binding</keyword>
<comment type="catalytic activity">
    <reaction evidence="5">
        <text>(6S)-5-formyl-5,6,7,8-tetrahydrofolate + ATP = (6R)-5,10-methenyltetrahydrofolate + ADP + phosphate</text>
        <dbReference type="Rhea" id="RHEA:10488"/>
        <dbReference type="ChEBI" id="CHEBI:30616"/>
        <dbReference type="ChEBI" id="CHEBI:43474"/>
        <dbReference type="ChEBI" id="CHEBI:57455"/>
        <dbReference type="ChEBI" id="CHEBI:57457"/>
        <dbReference type="ChEBI" id="CHEBI:456216"/>
        <dbReference type="EC" id="6.3.3.2"/>
    </reaction>
</comment>
<reference evidence="6 7" key="1">
    <citation type="submission" date="2011-06" db="EMBL/GenBank/DDBJ databases">
        <authorList>
            <person name="Muzny D."/>
            <person name="Qin X."/>
            <person name="Deng J."/>
            <person name="Jiang H."/>
            <person name="Liu Y."/>
            <person name="Qu J."/>
            <person name="Song X.-Z."/>
            <person name="Zhang L."/>
            <person name="Thornton R."/>
            <person name="Coyle M."/>
            <person name="Francisco L."/>
            <person name="Jackson L."/>
            <person name="Javaid M."/>
            <person name="Korchina V."/>
            <person name="Kovar C."/>
            <person name="Mata R."/>
            <person name="Mathew T."/>
            <person name="Ngo R."/>
            <person name="Nguyen L."/>
            <person name="Nguyen N."/>
            <person name="Okwuonu G."/>
            <person name="Ongeri F."/>
            <person name="Pham C."/>
            <person name="Simmons D."/>
            <person name="Wilczek-Boney K."/>
            <person name="Hale W."/>
            <person name="Jakkamsetti A."/>
            <person name="Pham P."/>
            <person name="Ruth R."/>
            <person name="San Lucas F."/>
            <person name="Warren J."/>
            <person name="Zhang J."/>
            <person name="Zhao Z."/>
            <person name="Zhou C."/>
            <person name="Zhu D."/>
            <person name="Lee S."/>
            <person name="Bess C."/>
            <person name="Blankenburg K."/>
            <person name="Forbes L."/>
            <person name="Fu Q."/>
            <person name="Gubbala S."/>
            <person name="Hirani K."/>
            <person name="Jayaseelan J.C."/>
            <person name="Lara F."/>
            <person name="Munidasa M."/>
            <person name="Palculict T."/>
            <person name="Patil S."/>
            <person name="Pu L.-L."/>
            <person name="Saada N."/>
            <person name="Tang L."/>
            <person name="Weissenberger G."/>
            <person name="Zhu Y."/>
            <person name="Hemphill L."/>
            <person name="Shang Y."/>
            <person name="Youmans B."/>
            <person name="Ayvaz T."/>
            <person name="Ross M."/>
            <person name="Santibanez J."/>
            <person name="Aqrawi P."/>
            <person name="Gross S."/>
            <person name="Joshi V."/>
            <person name="Fowler G."/>
            <person name="Nazareth L."/>
            <person name="Reid J."/>
            <person name="Worley K."/>
            <person name="Petrosino J."/>
            <person name="Highlander S."/>
            <person name="Gibbs R."/>
        </authorList>
    </citation>
    <scope>NUCLEOTIDE SEQUENCE [LARGE SCALE GENOMIC DNA]</scope>
    <source>
        <strain evidence="6 7">9715</strain>
    </source>
</reference>
<protein>
    <recommendedName>
        <fullName evidence="5">5-formyltetrahydrofolate cyclo-ligase</fullName>
        <ecNumber evidence="5">6.3.3.2</ecNumber>
    </recommendedName>
</protein>
<comment type="similarity">
    <text evidence="1 5">Belongs to the 5-formyltetrahydrofolate cyclo-ligase family.</text>
</comment>
<feature type="binding site" evidence="4">
    <location>
        <begin position="133"/>
        <end position="141"/>
    </location>
    <ligand>
        <name>ATP</name>
        <dbReference type="ChEBI" id="CHEBI:30616"/>
    </ligand>
</feature>
<comment type="caution">
    <text evidence="6">The sequence shown here is derived from an EMBL/GenBank/DDBJ whole genome shotgun (WGS) entry which is preliminary data.</text>
</comment>
<evidence type="ECO:0000256" key="2">
    <source>
        <dbReference type="ARBA" id="ARBA00022741"/>
    </source>
</evidence>
<keyword evidence="6" id="KW-0436">Ligase</keyword>
<dbReference type="Pfam" id="PF01812">
    <property type="entry name" value="5-FTHF_cyc-lig"/>
    <property type="match status" value="1"/>
</dbReference>
<dbReference type="AlphaFoldDB" id="G4CLV9"/>
<feature type="binding site" evidence="4">
    <location>
        <position position="54"/>
    </location>
    <ligand>
        <name>substrate</name>
    </ligand>
</feature>
<keyword evidence="7" id="KW-1185">Reference proteome</keyword>
<name>G4CLV9_9NEIS</name>
<dbReference type="GO" id="GO:0035999">
    <property type="term" value="P:tetrahydrofolate interconversion"/>
    <property type="evidence" value="ECO:0007669"/>
    <property type="project" value="TreeGrafter"/>
</dbReference>
<dbReference type="InterPro" id="IPR024185">
    <property type="entry name" value="FTHF_cligase-like_sf"/>
</dbReference>
<accession>G4CLV9</accession>
<sequence length="189" mass="21979">MPHSKHEIRRRLRRARKSLSGRERRRVTLAANRNMKKLLKRGKKMAVYWPVGSELVLDELVRSAFKRGVRVYLPYIEKRSLRLWFTPYHVGLAPERNRKGRLDIPQFSGRKVRAERMDIMLLPLVGVDEQGYRLGQGGGFYDASLARARFGKPLKIGAGFACQMIRKLPNEMHDMRLDGFVSENGIVWF</sequence>
<evidence type="ECO:0000256" key="3">
    <source>
        <dbReference type="ARBA" id="ARBA00022840"/>
    </source>
</evidence>
<evidence type="ECO:0000313" key="7">
    <source>
        <dbReference type="Proteomes" id="UP000005336"/>
    </source>
</evidence>
<dbReference type="OrthoDB" id="9801938at2"/>
<dbReference type="GO" id="GO:0009396">
    <property type="term" value="P:folic acid-containing compound biosynthetic process"/>
    <property type="evidence" value="ECO:0007669"/>
    <property type="project" value="TreeGrafter"/>
</dbReference>
<evidence type="ECO:0000256" key="1">
    <source>
        <dbReference type="ARBA" id="ARBA00010638"/>
    </source>
</evidence>
<dbReference type="SUPFAM" id="SSF100950">
    <property type="entry name" value="NagB/RpiA/CoA transferase-like"/>
    <property type="match status" value="1"/>
</dbReference>
<dbReference type="PATRIC" id="fig|1030841.3.peg.72"/>
<dbReference type="Proteomes" id="UP000005336">
    <property type="component" value="Unassembled WGS sequence"/>
</dbReference>
<dbReference type="PANTHER" id="PTHR23407">
    <property type="entry name" value="ATPASE INHIBITOR/5-FORMYLTETRAHYDROFOLATE CYCLO-LIGASE"/>
    <property type="match status" value="1"/>
</dbReference>
<evidence type="ECO:0000256" key="5">
    <source>
        <dbReference type="RuleBase" id="RU361279"/>
    </source>
</evidence>
<keyword evidence="5" id="KW-0479">Metal-binding</keyword>
<dbReference type="EC" id="6.3.3.2" evidence="5"/>
<dbReference type="PIRSF" id="PIRSF006806">
    <property type="entry name" value="FTHF_cligase"/>
    <property type="match status" value="1"/>
</dbReference>
<dbReference type="STRING" id="1030841.HMPREF9370_0068"/>
<evidence type="ECO:0000256" key="4">
    <source>
        <dbReference type="PIRSR" id="PIRSR006806-1"/>
    </source>
</evidence>
<dbReference type="Gene3D" id="3.40.50.10420">
    <property type="entry name" value="NagB/RpiA/CoA transferase-like"/>
    <property type="match status" value="1"/>
</dbReference>
<keyword evidence="5" id="KW-0460">Magnesium</keyword>
<dbReference type="GO" id="GO:0030272">
    <property type="term" value="F:5-formyltetrahydrofolate cyclo-ligase activity"/>
    <property type="evidence" value="ECO:0007669"/>
    <property type="project" value="UniProtKB-EC"/>
</dbReference>
<dbReference type="NCBIfam" id="TIGR02727">
    <property type="entry name" value="MTHFS_bact"/>
    <property type="match status" value="1"/>
</dbReference>
<dbReference type="GO" id="GO:0005524">
    <property type="term" value="F:ATP binding"/>
    <property type="evidence" value="ECO:0007669"/>
    <property type="project" value="UniProtKB-KW"/>
</dbReference>
<comment type="cofactor">
    <cofactor evidence="5">
        <name>Mg(2+)</name>
        <dbReference type="ChEBI" id="CHEBI:18420"/>
    </cofactor>
</comment>
<organism evidence="6 7">
    <name type="scientific">Neisseria wadsworthii 9715</name>
    <dbReference type="NCBI Taxonomy" id="1030841"/>
    <lineage>
        <taxon>Bacteria</taxon>
        <taxon>Pseudomonadati</taxon>
        <taxon>Pseudomonadota</taxon>
        <taxon>Betaproteobacteria</taxon>
        <taxon>Neisseriales</taxon>
        <taxon>Neisseriaceae</taxon>
        <taxon>Neisseria</taxon>
    </lineage>
</organism>
<feature type="binding site" evidence="4">
    <location>
        <begin position="5"/>
        <end position="9"/>
    </location>
    <ligand>
        <name>ATP</name>
        <dbReference type="ChEBI" id="CHEBI:30616"/>
    </ligand>
</feature>
<dbReference type="InterPro" id="IPR037171">
    <property type="entry name" value="NagB/RpiA_transferase-like"/>
</dbReference>
<dbReference type="InterPro" id="IPR002698">
    <property type="entry name" value="FTHF_cligase"/>
</dbReference>
<evidence type="ECO:0000313" key="6">
    <source>
        <dbReference type="EMBL" id="EGZ51317.1"/>
    </source>
</evidence>
<keyword evidence="3 4" id="KW-0067">ATP-binding</keyword>
<dbReference type="GO" id="GO:0046872">
    <property type="term" value="F:metal ion binding"/>
    <property type="evidence" value="ECO:0007669"/>
    <property type="project" value="UniProtKB-KW"/>
</dbReference>
<dbReference type="PANTHER" id="PTHR23407:SF1">
    <property type="entry name" value="5-FORMYLTETRAHYDROFOLATE CYCLO-LIGASE"/>
    <property type="match status" value="1"/>
</dbReference>
<dbReference type="EMBL" id="AGAZ01000002">
    <property type="protein sequence ID" value="EGZ51317.1"/>
    <property type="molecule type" value="Genomic_DNA"/>
</dbReference>